<dbReference type="HOGENOM" id="CLU_1421339_0_0_1"/>
<dbReference type="OrthoDB" id="10359283at2759"/>
<sequence>MPSDHPRRPMPGDRTLEHGVERLFLLVTKILTAAVVVLAIRSIYIHLQATETRAPLLPRQHPSQPSMTTVRICTALHALRALEPDQPSRAPMPFEFLHLDPRAAPFHPPRDAARIGSKNHSAVLKAVIKAGQKSREMLYSMLPRGGSVSIAAQEQTKADLTLRASWAVTGMLLDDEARTYFLEHIQPRLYKLQTAIDAIEGLCGQLWRERQWES</sequence>
<keyword evidence="1" id="KW-0812">Transmembrane</keyword>
<accession>A0A066WWZ9</accession>
<evidence type="ECO:0000313" key="2">
    <source>
        <dbReference type="EMBL" id="KDN59959.1"/>
    </source>
</evidence>
<evidence type="ECO:0000313" key="3">
    <source>
        <dbReference type="Proteomes" id="UP000027238"/>
    </source>
</evidence>
<gene>
    <name evidence="2" type="ORF">CSUB01_11624</name>
</gene>
<protein>
    <submittedName>
        <fullName evidence="2">Uncharacterized protein</fullName>
    </submittedName>
</protein>
<reference evidence="3" key="1">
    <citation type="journal article" date="2014" name="Genome Announc.">
        <title>Draft genome sequence of Colletotrichum sublineola, a destructive pathogen of cultivated sorghum.</title>
        <authorList>
            <person name="Baroncelli R."/>
            <person name="Sanz-Martin J.M."/>
            <person name="Rech G.E."/>
            <person name="Sukno S.A."/>
            <person name="Thon M.R."/>
        </authorList>
    </citation>
    <scope>NUCLEOTIDE SEQUENCE [LARGE SCALE GENOMIC DNA]</scope>
    <source>
        <strain evidence="3">TX430BB</strain>
    </source>
</reference>
<dbReference type="eggNOG" id="ENOG502T4YQ">
    <property type="taxonomic scope" value="Eukaryota"/>
</dbReference>
<dbReference type="Proteomes" id="UP000027238">
    <property type="component" value="Unassembled WGS sequence"/>
</dbReference>
<keyword evidence="1" id="KW-0472">Membrane</keyword>
<evidence type="ECO:0000256" key="1">
    <source>
        <dbReference type="SAM" id="Phobius"/>
    </source>
</evidence>
<keyword evidence="3" id="KW-1185">Reference proteome</keyword>
<dbReference type="OMA" id="GQMWRER"/>
<dbReference type="AlphaFoldDB" id="A0A066WWZ9"/>
<keyword evidence="1" id="KW-1133">Transmembrane helix</keyword>
<organism evidence="2 3">
    <name type="scientific">Colletotrichum sublineola</name>
    <name type="common">Sorghum anthracnose fungus</name>
    <dbReference type="NCBI Taxonomy" id="1173701"/>
    <lineage>
        <taxon>Eukaryota</taxon>
        <taxon>Fungi</taxon>
        <taxon>Dikarya</taxon>
        <taxon>Ascomycota</taxon>
        <taxon>Pezizomycotina</taxon>
        <taxon>Sordariomycetes</taxon>
        <taxon>Hypocreomycetidae</taxon>
        <taxon>Glomerellales</taxon>
        <taxon>Glomerellaceae</taxon>
        <taxon>Colletotrichum</taxon>
        <taxon>Colletotrichum graminicola species complex</taxon>
    </lineage>
</organism>
<dbReference type="EMBL" id="JMSE01001566">
    <property type="protein sequence ID" value="KDN59959.1"/>
    <property type="molecule type" value="Genomic_DNA"/>
</dbReference>
<comment type="caution">
    <text evidence="2">The sequence shown here is derived from an EMBL/GenBank/DDBJ whole genome shotgun (WGS) entry which is preliminary data.</text>
</comment>
<feature type="transmembrane region" description="Helical" evidence="1">
    <location>
        <begin position="23"/>
        <end position="44"/>
    </location>
</feature>
<name>A0A066WWZ9_COLSU</name>
<proteinExistence type="predicted"/>